<reference evidence="5 6" key="1">
    <citation type="submission" date="2023-06" db="EMBL/GenBank/DDBJ databases">
        <title>Microbacterium sp. nov., isolated from a waste landfill.</title>
        <authorList>
            <person name="Wen W."/>
        </authorList>
    </citation>
    <scope>NUCLEOTIDE SEQUENCE [LARGE SCALE GENOMIC DNA]</scope>
    <source>
        <strain evidence="5 6">ASV49</strain>
    </source>
</reference>
<evidence type="ECO:0000256" key="2">
    <source>
        <dbReference type="ARBA" id="ARBA00023125"/>
    </source>
</evidence>
<proteinExistence type="predicted"/>
<dbReference type="InterPro" id="IPR000792">
    <property type="entry name" value="Tscrpt_reg_LuxR_C"/>
</dbReference>
<dbReference type="CDD" id="cd06170">
    <property type="entry name" value="LuxR_C_like"/>
    <property type="match status" value="1"/>
</dbReference>
<protein>
    <submittedName>
        <fullName evidence="5">Helix-turn-helix transcriptional regulator</fullName>
    </submittedName>
</protein>
<dbReference type="Proteomes" id="UP001235064">
    <property type="component" value="Unassembled WGS sequence"/>
</dbReference>
<dbReference type="SUPFAM" id="SSF46894">
    <property type="entry name" value="C-terminal effector domain of the bipartite response regulators"/>
    <property type="match status" value="1"/>
</dbReference>
<evidence type="ECO:0000313" key="6">
    <source>
        <dbReference type="Proteomes" id="UP001235064"/>
    </source>
</evidence>
<dbReference type="Gene3D" id="1.10.10.10">
    <property type="entry name" value="Winged helix-like DNA-binding domain superfamily/Winged helix DNA-binding domain"/>
    <property type="match status" value="1"/>
</dbReference>
<evidence type="ECO:0000259" key="4">
    <source>
        <dbReference type="PROSITE" id="PS50043"/>
    </source>
</evidence>
<keyword evidence="2" id="KW-0238">DNA-binding</keyword>
<dbReference type="EMBL" id="JASXSZ010000007">
    <property type="protein sequence ID" value="MDL9981279.1"/>
    <property type="molecule type" value="Genomic_DNA"/>
</dbReference>
<accession>A0ABT7N3J7</accession>
<keyword evidence="6" id="KW-1185">Reference proteome</keyword>
<dbReference type="PANTHER" id="PTHR44688">
    <property type="entry name" value="DNA-BINDING TRANSCRIPTIONAL ACTIVATOR DEVR_DOSR"/>
    <property type="match status" value="1"/>
</dbReference>
<name>A0ABT7N3J7_9MICO</name>
<organism evidence="5 6">
    <name type="scientific">Microbacterium candidum</name>
    <dbReference type="NCBI Taxonomy" id="3041922"/>
    <lineage>
        <taxon>Bacteria</taxon>
        <taxon>Bacillati</taxon>
        <taxon>Actinomycetota</taxon>
        <taxon>Actinomycetes</taxon>
        <taxon>Micrococcales</taxon>
        <taxon>Microbacteriaceae</taxon>
        <taxon>Microbacterium</taxon>
    </lineage>
</organism>
<dbReference type="PANTHER" id="PTHR44688:SF16">
    <property type="entry name" value="DNA-BINDING TRANSCRIPTIONAL ACTIVATOR DEVR_DOSR"/>
    <property type="match status" value="1"/>
</dbReference>
<evidence type="ECO:0000313" key="5">
    <source>
        <dbReference type="EMBL" id="MDL9981279.1"/>
    </source>
</evidence>
<dbReference type="Pfam" id="PF00196">
    <property type="entry name" value="GerE"/>
    <property type="match status" value="1"/>
</dbReference>
<dbReference type="PRINTS" id="PR00038">
    <property type="entry name" value="HTHLUXR"/>
</dbReference>
<comment type="caution">
    <text evidence="5">The sequence shown here is derived from an EMBL/GenBank/DDBJ whole genome shotgun (WGS) entry which is preliminary data.</text>
</comment>
<dbReference type="PROSITE" id="PS00622">
    <property type="entry name" value="HTH_LUXR_1"/>
    <property type="match status" value="1"/>
</dbReference>
<gene>
    <name evidence="5" type="ORF">QSV35_18265</name>
</gene>
<dbReference type="RefSeq" id="WP_286290351.1">
    <property type="nucleotide sequence ID" value="NZ_JASXSZ010000007.1"/>
</dbReference>
<evidence type="ECO:0000256" key="3">
    <source>
        <dbReference type="ARBA" id="ARBA00023163"/>
    </source>
</evidence>
<dbReference type="PROSITE" id="PS50043">
    <property type="entry name" value="HTH_LUXR_2"/>
    <property type="match status" value="1"/>
</dbReference>
<dbReference type="InterPro" id="IPR036388">
    <property type="entry name" value="WH-like_DNA-bd_sf"/>
</dbReference>
<keyword evidence="3" id="KW-0804">Transcription</keyword>
<keyword evidence="1" id="KW-0805">Transcription regulation</keyword>
<sequence>MVGSGELASARDGIEQLSRARMRPGELLREAAAVVQQVVPSVAGCLATLDPATAIITGVAKEGALAGHNEADAHWAQIEYGGDDPTAMRTLVVRRRTAVGVRNEFGGEAERSLRMAELLVPQFGFHDEARVVFADSTGAWGSMAMFRGSDDPAFAPDEVDFLAAIAPAMTRGIRSGLLADPVDPDAEPVHGSGVIILDATDRVVRTTPWAQEQLARLAPGPVTVDPLTIVHSLVGRVRRSAGDPTAPPARVRVRATDGSWLVLCATPLNGGHGEDVVVTIEEARPHDVVDLVAAAFGLTLRERDVVDLVLRGSDTRTIASRLHLSPYTVQDHLKAIFDKAGVASRGQLVARVYFDHYEPRLAVP</sequence>
<dbReference type="SMART" id="SM00421">
    <property type="entry name" value="HTH_LUXR"/>
    <property type="match status" value="1"/>
</dbReference>
<dbReference type="InterPro" id="IPR016032">
    <property type="entry name" value="Sig_transdc_resp-reg_C-effctor"/>
</dbReference>
<feature type="domain" description="HTH luxR-type" evidence="4">
    <location>
        <begin position="291"/>
        <end position="357"/>
    </location>
</feature>
<evidence type="ECO:0000256" key="1">
    <source>
        <dbReference type="ARBA" id="ARBA00023015"/>
    </source>
</evidence>